<dbReference type="KEGG" id="cmos:111453868"/>
<reference evidence="4" key="1">
    <citation type="submission" date="2025-08" db="UniProtKB">
        <authorList>
            <consortium name="RefSeq"/>
        </authorList>
    </citation>
    <scope>IDENTIFICATION</scope>
    <source>
        <tissue evidence="4">Young leaves</tissue>
    </source>
</reference>
<evidence type="ECO:0000313" key="4">
    <source>
        <dbReference type="RefSeq" id="XP_022950919.1"/>
    </source>
</evidence>
<name>A0A6J1GH80_CUCMO</name>
<feature type="coiled-coil region" evidence="1">
    <location>
        <begin position="107"/>
        <end position="148"/>
    </location>
</feature>
<dbReference type="PANTHER" id="PTHR42648:SF18">
    <property type="entry name" value="RETROTRANSPOSON, UNCLASSIFIED-LIKE PROTEIN"/>
    <property type="match status" value="1"/>
</dbReference>
<dbReference type="RefSeq" id="XP_022950919.1">
    <property type="nucleotide sequence ID" value="XM_023095151.1"/>
</dbReference>
<dbReference type="AlphaFoldDB" id="A0A6J1GH80"/>
<evidence type="ECO:0000256" key="1">
    <source>
        <dbReference type="SAM" id="Coils"/>
    </source>
</evidence>
<keyword evidence="3" id="KW-1185">Reference proteome</keyword>
<protein>
    <submittedName>
        <fullName evidence="4">Uncharacterized protein LOC111453868</fullName>
    </submittedName>
</protein>
<dbReference type="PROSITE" id="PS50994">
    <property type="entry name" value="INTEGRASE"/>
    <property type="match status" value="1"/>
</dbReference>
<dbReference type="InterPro" id="IPR001584">
    <property type="entry name" value="Integrase_cat-core"/>
</dbReference>
<dbReference type="InterPro" id="IPR012337">
    <property type="entry name" value="RNaseH-like_sf"/>
</dbReference>
<dbReference type="GeneID" id="111453868"/>
<dbReference type="Gene3D" id="3.30.420.10">
    <property type="entry name" value="Ribonuclease H-like superfamily/Ribonuclease H"/>
    <property type="match status" value="1"/>
</dbReference>
<dbReference type="GO" id="GO:0003676">
    <property type="term" value="F:nucleic acid binding"/>
    <property type="evidence" value="ECO:0007669"/>
    <property type="project" value="InterPro"/>
</dbReference>
<accession>A0A6J1GH80</accession>
<dbReference type="GO" id="GO:0015074">
    <property type="term" value="P:DNA integration"/>
    <property type="evidence" value="ECO:0007669"/>
    <property type="project" value="InterPro"/>
</dbReference>
<gene>
    <name evidence="4" type="primary">LOC111453868</name>
</gene>
<dbReference type="InterPro" id="IPR039537">
    <property type="entry name" value="Retrotran_Ty1/copia-like"/>
</dbReference>
<dbReference type="SUPFAM" id="SSF53098">
    <property type="entry name" value="Ribonuclease H-like"/>
    <property type="match status" value="1"/>
</dbReference>
<feature type="domain" description="Integrase catalytic" evidence="2">
    <location>
        <begin position="1"/>
        <end position="80"/>
    </location>
</feature>
<evidence type="ECO:0000313" key="3">
    <source>
        <dbReference type="Proteomes" id="UP000504609"/>
    </source>
</evidence>
<dbReference type="Proteomes" id="UP000504609">
    <property type="component" value="Unplaced"/>
</dbReference>
<dbReference type="PANTHER" id="PTHR42648">
    <property type="entry name" value="TRANSPOSASE, PUTATIVE-RELATED"/>
    <property type="match status" value="1"/>
</dbReference>
<keyword evidence="1" id="KW-0175">Coiled coil</keyword>
<evidence type="ECO:0000259" key="2">
    <source>
        <dbReference type="PROSITE" id="PS50994"/>
    </source>
</evidence>
<sequence length="180" mass="21005">MEKETGRHIKAVRSDRGGEYTSMAFMEYCEEKGIRRFLTAPYTPQQNGVVERKNRTILDMVRSMLKSKKMPKEFWAKAVQCAIYEKEENGKVISKLVKKVEEGVEKENDLLMEIDALVNELVKEEKDIEMLTQQRDSLDVNLNRVQQETVNLRYTIEILTPDKVEMEEAKMEVENVIVDL</sequence>
<organism evidence="3 4">
    <name type="scientific">Cucurbita moschata</name>
    <name type="common">Winter crookneck squash</name>
    <name type="synonym">Cucurbita pepo var. moschata</name>
    <dbReference type="NCBI Taxonomy" id="3662"/>
    <lineage>
        <taxon>Eukaryota</taxon>
        <taxon>Viridiplantae</taxon>
        <taxon>Streptophyta</taxon>
        <taxon>Embryophyta</taxon>
        <taxon>Tracheophyta</taxon>
        <taxon>Spermatophyta</taxon>
        <taxon>Magnoliopsida</taxon>
        <taxon>eudicotyledons</taxon>
        <taxon>Gunneridae</taxon>
        <taxon>Pentapetalae</taxon>
        <taxon>rosids</taxon>
        <taxon>fabids</taxon>
        <taxon>Cucurbitales</taxon>
        <taxon>Cucurbitaceae</taxon>
        <taxon>Cucurbiteae</taxon>
        <taxon>Cucurbita</taxon>
    </lineage>
</organism>
<proteinExistence type="predicted"/>
<dbReference type="InterPro" id="IPR036397">
    <property type="entry name" value="RNaseH_sf"/>
</dbReference>